<evidence type="ECO:0000313" key="2">
    <source>
        <dbReference type="Proteomes" id="UP001501599"/>
    </source>
</evidence>
<organism evidence="1 2">
    <name type="scientific">Agrococcus versicolor</name>
    <dbReference type="NCBI Taxonomy" id="501482"/>
    <lineage>
        <taxon>Bacteria</taxon>
        <taxon>Bacillati</taxon>
        <taxon>Actinomycetota</taxon>
        <taxon>Actinomycetes</taxon>
        <taxon>Micrococcales</taxon>
        <taxon>Microbacteriaceae</taxon>
        <taxon>Agrococcus</taxon>
    </lineage>
</organism>
<protein>
    <recommendedName>
        <fullName evidence="3">SseB protein N-terminal domain-containing protein</fullName>
    </recommendedName>
</protein>
<keyword evidence="2" id="KW-1185">Reference proteome</keyword>
<dbReference type="Proteomes" id="UP001501599">
    <property type="component" value="Unassembled WGS sequence"/>
</dbReference>
<evidence type="ECO:0008006" key="3">
    <source>
        <dbReference type="Google" id="ProtNLM"/>
    </source>
</evidence>
<proteinExistence type="predicted"/>
<dbReference type="RefSeq" id="WP_344342123.1">
    <property type="nucleotide sequence ID" value="NZ_BAAAQT010000005.1"/>
</dbReference>
<comment type="caution">
    <text evidence="1">The sequence shown here is derived from an EMBL/GenBank/DDBJ whole genome shotgun (WGS) entry which is preliminary data.</text>
</comment>
<accession>A0ABN3APJ8</accession>
<dbReference type="EMBL" id="BAAAQT010000005">
    <property type="protein sequence ID" value="GAA2173188.1"/>
    <property type="molecule type" value="Genomic_DNA"/>
</dbReference>
<gene>
    <name evidence="1" type="ORF">GCM10009846_14140</name>
</gene>
<name>A0ABN3APJ8_9MICO</name>
<reference evidence="1 2" key="1">
    <citation type="journal article" date="2019" name="Int. J. Syst. Evol. Microbiol.">
        <title>The Global Catalogue of Microorganisms (GCM) 10K type strain sequencing project: providing services to taxonomists for standard genome sequencing and annotation.</title>
        <authorList>
            <consortium name="The Broad Institute Genomics Platform"/>
            <consortium name="The Broad Institute Genome Sequencing Center for Infectious Disease"/>
            <person name="Wu L."/>
            <person name="Ma J."/>
        </authorList>
    </citation>
    <scope>NUCLEOTIDE SEQUENCE [LARGE SCALE GENOMIC DNA]</scope>
    <source>
        <strain evidence="1 2">JCM 16026</strain>
    </source>
</reference>
<sequence length="155" mass="16255">MSTSDVGDRSPSLDAAPEVVARIDRLAEASRAAPDDRAAMAALWRAVLGLDRWIFIARGDAEHPMPFAAAMPQGPMVLAFTTAQRAHDAGLSMGLSSDEASRLLATPLPGAIEWAATLQGAGIVALALDHGTIGAFAPLTNLVPMRDWFAANPVR</sequence>
<evidence type="ECO:0000313" key="1">
    <source>
        <dbReference type="EMBL" id="GAA2173188.1"/>
    </source>
</evidence>